<evidence type="ECO:0000256" key="1">
    <source>
        <dbReference type="ARBA" id="ARBA00009995"/>
    </source>
</evidence>
<dbReference type="FunFam" id="3.40.50.2000:FF:000040">
    <property type="entry name" value="UDP-glycosyltransferase 76C1"/>
    <property type="match status" value="2"/>
</dbReference>
<dbReference type="Gene3D" id="3.40.50.2000">
    <property type="entry name" value="Glycogen Phosphorylase B"/>
    <property type="match status" value="4"/>
</dbReference>
<dbReference type="GO" id="GO:0080044">
    <property type="term" value="F:quercetin 7-O-glucosyltransferase activity"/>
    <property type="evidence" value="ECO:0007669"/>
    <property type="project" value="TreeGrafter"/>
</dbReference>
<evidence type="ECO:0000313" key="5">
    <source>
        <dbReference type="Proteomes" id="UP000701853"/>
    </source>
</evidence>
<keyword evidence="5" id="KW-1185">Reference proteome</keyword>
<protein>
    <recommendedName>
        <fullName evidence="6">UDP-glucose iridoid glucosyltransferase-like</fullName>
    </recommendedName>
</protein>
<dbReference type="EMBL" id="JAHUZN010000007">
    <property type="protein sequence ID" value="KAG8488528.1"/>
    <property type="molecule type" value="Genomic_DNA"/>
</dbReference>
<dbReference type="CDD" id="cd03784">
    <property type="entry name" value="GT1_Gtf-like"/>
    <property type="match status" value="2"/>
</dbReference>
<organism evidence="4 5">
    <name type="scientific">Gossypium anomalum</name>
    <dbReference type="NCBI Taxonomy" id="47600"/>
    <lineage>
        <taxon>Eukaryota</taxon>
        <taxon>Viridiplantae</taxon>
        <taxon>Streptophyta</taxon>
        <taxon>Embryophyta</taxon>
        <taxon>Tracheophyta</taxon>
        <taxon>Spermatophyta</taxon>
        <taxon>Magnoliopsida</taxon>
        <taxon>eudicotyledons</taxon>
        <taxon>Gunneridae</taxon>
        <taxon>Pentapetalae</taxon>
        <taxon>rosids</taxon>
        <taxon>malvids</taxon>
        <taxon>Malvales</taxon>
        <taxon>Malvaceae</taxon>
        <taxon>Malvoideae</taxon>
        <taxon>Gossypium</taxon>
    </lineage>
</organism>
<comment type="similarity">
    <text evidence="1">Belongs to the UDP-glycosyltransferase family.</text>
</comment>
<dbReference type="FunFam" id="3.40.50.2000:FF:000120">
    <property type="entry name" value="UDP-glycosyltransferase 76C1"/>
    <property type="match status" value="1"/>
</dbReference>
<dbReference type="PANTHER" id="PTHR11926">
    <property type="entry name" value="GLUCOSYL/GLUCURONOSYL TRANSFERASES"/>
    <property type="match status" value="1"/>
</dbReference>
<dbReference type="PANTHER" id="PTHR11926:SF1133">
    <property type="entry name" value="UDP-GLUCOSE IRIDOID GLUCOSYLTRANSFERASE-LIKE"/>
    <property type="match status" value="1"/>
</dbReference>
<reference evidence="4 5" key="1">
    <citation type="journal article" date="2021" name="bioRxiv">
        <title>The Gossypium anomalum genome as a resource for cotton improvement and evolutionary analysis of hybrid incompatibility.</title>
        <authorList>
            <person name="Grover C.E."/>
            <person name="Yuan D."/>
            <person name="Arick M.A."/>
            <person name="Miller E.R."/>
            <person name="Hu G."/>
            <person name="Peterson D.G."/>
            <person name="Wendel J.F."/>
            <person name="Udall J.A."/>
        </authorList>
    </citation>
    <scope>NUCLEOTIDE SEQUENCE [LARGE SCALE GENOMIC DNA]</scope>
    <source>
        <strain evidence="4">JFW-Udall</strain>
        <tissue evidence="4">Leaf</tissue>
    </source>
</reference>
<keyword evidence="2" id="KW-0328">Glycosyltransferase</keyword>
<name>A0A8J6D271_9ROSI</name>
<dbReference type="SUPFAM" id="SSF53756">
    <property type="entry name" value="UDP-Glycosyltransferase/glycogen phosphorylase"/>
    <property type="match status" value="2"/>
</dbReference>
<evidence type="ECO:0000256" key="2">
    <source>
        <dbReference type="ARBA" id="ARBA00022676"/>
    </source>
</evidence>
<gene>
    <name evidence="4" type="ORF">CXB51_016266</name>
</gene>
<evidence type="ECO:0000256" key="3">
    <source>
        <dbReference type="ARBA" id="ARBA00022679"/>
    </source>
</evidence>
<dbReference type="Proteomes" id="UP000701853">
    <property type="component" value="Chromosome 7"/>
</dbReference>
<keyword evidence="3" id="KW-0808">Transferase</keyword>
<dbReference type="InterPro" id="IPR002213">
    <property type="entry name" value="UDP_glucos_trans"/>
</dbReference>
<dbReference type="AlphaFoldDB" id="A0A8J6D271"/>
<accession>A0A8J6D271</accession>
<evidence type="ECO:0008006" key="6">
    <source>
        <dbReference type="Google" id="ProtNLM"/>
    </source>
</evidence>
<dbReference type="OrthoDB" id="5835829at2759"/>
<dbReference type="Pfam" id="PF00201">
    <property type="entry name" value="UDPGT"/>
    <property type="match status" value="2"/>
</dbReference>
<sequence length="843" mass="93846">MNGRIRGFFFFHSTVVKPGGAEPLRAKEMEKQVENSSRLVLVIYPFQGHINPMLQLATIFHAKGYSITIIHPEFNSPNPSNHPQFTFISIPDKLLESKVSLSPGDFMNLVLALNNNCAAPFKKCLKQMLDDEHPHERIAGVIYDGLMYFAQTVADDLGLPGISMRPTAAAMLLFAVIPQIEQESVFDGQIPELQPLELTQMVTSMSKSPTDAMTEVRAASLNAMKRSAGMIANSMEFLEHAALSKIRDYSLVPVFTIGPFHKLAPSSSSSLLQEDADCISWLDRQAPKSVIYASFGSMASLSKQDIVEIAWGLASSEQPFLWVIRPGLVLGSEGTELLPDGFLETIGDRGCIVKWAPQKEVLAHCAVGGFWTHCGWNSTLESVSEGVPMLCRPCFGDQFLNMRYICYIWKIGLELENELERGKIEGAIKTLLLNIEGKEMRNKAMEFKGKTELCLREGGSSSSSLDEFTNHKDAASPVWSLNKNCAAPLQQCLEKILHSLHYIAAVIYDTLMYCAQTITEDLGLLGIVLRTGSATTMLFYPAFSQLDEERIDFVYEIKSPELQALQLKRLRALLSQNASKAMTEVRVAFANVLKRSSAIIVNSMEFLELEALSKVKQYFPAPIITIGPLHKLAPAICSSLLTEDDKCISWLNKQAPKSVIYVSFGSIVNIDKQELIEIAWGLSNSEQPFLWVVRPGMVRGSEWIESLPNGFKESMGERGCIVKWAPQKEVLAHAAVGGFWTHCGWNSIIESICEGVPMLCRPFFGDQHLNTSYICNVWKIGLELQNLERGNIERTIKRLMVDMEGNGIRNRAIDLKEKAAFYLMEEGSTSCSFNMLIKHILSV</sequence>
<dbReference type="GO" id="GO:0080043">
    <property type="term" value="F:quercetin 3-O-glucosyltransferase activity"/>
    <property type="evidence" value="ECO:0007669"/>
    <property type="project" value="TreeGrafter"/>
</dbReference>
<comment type="caution">
    <text evidence="4">The sequence shown here is derived from an EMBL/GenBank/DDBJ whole genome shotgun (WGS) entry which is preliminary data.</text>
</comment>
<evidence type="ECO:0000313" key="4">
    <source>
        <dbReference type="EMBL" id="KAG8488528.1"/>
    </source>
</evidence>
<proteinExistence type="inferred from homology"/>